<dbReference type="AlphaFoldDB" id="A0A1W1CH84"/>
<evidence type="ECO:0008006" key="3">
    <source>
        <dbReference type="Google" id="ProtNLM"/>
    </source>
</evidence>
<reference evidence="2" key="1">
    <citation type="submission" date="2016-10" db="EMBL/GenBank/DDBJ databases">
        <authorList>
            <person name="de Groot N.N."/>
        </authorList>
    </citation>
    <scope>NUCLEOTIDE SEQUENCE</scope>
</reference>
<keyword evidence="1" id="KW-0472">Membrane</keyword>
<dbReference type="EMBL" id="FPHI01000026">
    <property type="protein sequence ID" value="SFV65041.1"/>
    <property type="molecule type" value="Genomic_DNA"/>
</dbReference>
<organism evidence="2">
    <name type="scientific">hydrothermal vent metagenome</name>
    <dbReference type="NCBI Taxonomy" id="652676"/>
    <lineage>
        <taxon>unclassified sequences</taxon>
        <taxon>metagenomes</taxon>
        <taxon>ecological metagenomes</taxon>
    </lineage>
</organism>
<proteinExistence type="predicted"/>
<evidence type="ECO:0000256" key="1">
    <source>
        <dbReference type="SAM" id="Phobius"/>
    </source>
</evidence>
<feature type="transmembrane region" description="Helical" evidence="1">
    <location>
        <begin position="32"/>
        <end position="50"/>
    </location>
</feature>
<evidence type="ECO:0000313" key="2">
    <source>
        <dbReference type="EMBL" id="SFV65041.1"/>
    </source>
</evidence>
<gene>
    <name evidence="2" type="ORF">MNB_SV-3-72</name>
</gene>
<name>A0A1W1CH84_9ZZZZ</name>
<protein>
    <recommendedName>
        <fullName evidence="3">Tetratricopeptide repeat-like domain-containing protein</fullName>
    </recommendedName>
</protein>
<keyword evidence="1" id="KW-0812">Transmembrane</keyword>
<keyword evidence="1" id="KW-1133">Transmembrane helix</keyword>
<sequence length="188" mass="21076">MDIADVKRELSSDEKVLESAFKLETLYKKHKVKLWIIVAALVVFFGGRTLQEFIHASKLEKANEAFLVLQTKPTDKAALKRLEENNPALLELFSYVEASKNHDIKALQKLTASKNSIIADASRYTAGVLNKKPVDSKLYKEMSLLEEAYTSMEAGDKKTAQEKLDSIDERSALAVLSSFLKHSMIKAN</sequence>
<accession>A0A1W1CH84</accession>